<dbReference type="AlphaFoldDB" id="A0A814NF65"/>
<dbReference type="EMBL" id="CAJNOJ010000094">
    <property type="protein sequence ID" value="CAF1092000.1"/>
    <property type="molecule type" value="Genomic_DNA"/>
</dbReference>
<dbReference type="Proteomes" id="UP000663852">
    <property type="component" value="Unassembled WGS sequence"/>
</dbReference>
<comment type="caution">
    <text evidence="1">The sequence shown here is derived from an EMBL/GenBank/DDBJ whole genome shotgun (WGS) entry which is preliminary data.</text>
</comment>
<evidence type="ECO:0008006" key="3">
    <source>
        <dbReference type="Google" id="ProtNLM"/>
    </source>
</evidence>
<accession>A0A814NF65</accession>
<organism evidence="1 2">
    <name type="scientific">Adineta ricciae</name>
    <name type="common">Rotifer</name>
    <dbReference type="NCBI Taxonomy" id="249248"/>
    <lineage>
        <taxon>Eukaryota</taxon>
        <taxon>Metazoa</taxon>
        <taxon>Spiralia</taxon>
        <taxon>Gnathifera</taxon>
        <taxon>Rotifera</taxon>
        <taxon>Eurotatoria</taxon>
        <taxon>Bdelloidea</taxon>
        <taxon>Adinetida</taxon>
        <taxon>Adinetidae</taxon>
        <taxon>Adineta</taxon>
    </lineage>
</organism>
<evidence type="ECO:0000313" key="1">
    <source>
        <dbReference type="EMBL" id="CAF1092000.1"/>
    </source>
</evidence>
<protein>
    <recommendedName>
        <fullName evidence="3">F-box domain-containing protein</fullName>
    </recommendedName>
</protein>
<sequence length="451" mass="52044">MPAKVESLPPEIWLYTFQYLEGHDLIRAFAHLNLFFTSLLCSSHLRLNIRIKQNESNRRLPTSPWSKIHLSQISSLAAGQRKANCLIQFLRWNAASLLGLRSLSVYLRKSKLDENIQLLTIALQQIPSLVNLRIKYGGKFCTNFDYFEPLMMYIFNKRSPIQNCSFDFNVQHDKMKTSKWTNNPSLKSFRSNQTSWTDLFTLLSFTPCLCFLQAEIRPSILKPDVEIVLLQLTKAKLILNSPRFVQLEAFKAIAPNLTCLGLVGSFNFRDKNYFNETLWLHFLHNIKSYRVNLSVFVWGSSHIRTVNNYIQDLREKQCYPIEIGVDDDCDPNEIIPYKTVILWVTVKDHFESIRLLLKTGIIRSLCPIEGFALAACSLAANFCLDARIQTMFEFLKLALGYCPVKQLAKVCISPAVVYNFQQECHTSDSRKRVLLMSRCLDSRVLYNLALL</sequence>
<evidence type="ECO:0000313" key="2">
    <source>
        <dbReference type="Proteomes" id="UP000663852"/>
    </source>
</evidence>
<gene>
    <name evidence="1" type="ORF">EDS130_LOCUS19529</name>
</gene>
<reference evidence="1" key="1">
    <citation type="submission" date="2021-02" db="EMBL/GenBank/DDBJ databases">
        <authorList>
            <person name="Nowell W R."/>
        </authorList>
    </citation>
    <scope>NUCLEOTIDE SEQUENCE</scope>
</reference>
<proteinExistence type="predicted"/>
<name>A0A814NF65_ADIRI</name>